<dbReference type="InterPro" id="IPR036412">
    <property type="entry name" value="HAD-like_sf"/>
</dbReference>
<dbReference type="InterPro" id="IPR001830">
    <property type="entry name" value="Glyco_trans_20"/>
</dbReference>
<evidence type="ECO:0000256" key="1">
    <source>
        <dbReference type="ARBA" id="ARBA00005409"/>
    </source>
</evidence>
<dbReference type="FunFam" id="3.40.50.1000:FF:000154">
    <property type="entry name" value="Trehalose-6-phosphate synthase 10"/>
    <property type="match status" value="1"/>
</dbReference>
<dbReference type="Pfam" id="PF00982">
    <property type="entry name" value="Glyco_transf_20"/>
    <property type="match status" value="1"/>
</dbReference>
<proteinExistence type="inferred from homology"/>
<evidence type="ECO:0000256" key="3">
    <source>
        <dbReference type="ARBA" id="ARBA00022676"/>
    </source>
</evidence>
<dbReference type="AlphaFoldDB" id="A0A7N0TZX5"/>
<accession>A0A7N0TZX5</accession>
<dbReference type="FunFam" id="3.40.50.2000:FF:000010">
    <property type="entry name" value="Alpha,alpha-trehalose-phosphate synthase"/>
    <property type="match status" value="1"/>
</dbReference>
<dbReference type="Pfam" id="PF02358">
    <property type="entry name" value="Trehalose_PPase"/>
    <property type="match status" value="1"/>
</dbReference>
<keyword evidence="3" id="KW-0328">Glycosyltransferase</keyword>
<keyword evidence="4" id="KW-0808">Transferase</keyword>
<dbReference type="GO" id="GO:0004805">
    <property type="term" value="F:trehalose-phosphatase activity"/>
    <property type="evidence" value="ECO:0007669"/>
    <property type="project" value="TreeGrafter"/>
</dbReference>
<dbReference type="OMA" id="LNCLCED"/>
<dbReference type="CDD" id="cd03788">
    <property type="entry name" value="GT20_TPS"/>
    <property type="match status" value="1"/>
</dbReference>
<dbReference type="SUPFAM" id="SSF53756">
    <property type="entry name" value="UDP-Glycosyltransferase/glycogen phosphorylase"/>
    <property type="match status" value="1"/>
</dbReference>
<dbReference type="InterPro" id="IPR006379">
    <property type="entry name" value="HAD-SF_hydro_IIB"/>
</dbReference>
<keyword evidence="7" id="KW-1185">Reference proteome</keyword>
<dbReference type="GO" id="GO:0005829">
    <property type="term" value="C:cytosol"/>
    <property type="evidence" value="ECO:0007669"/>
    <property type="project" value="TreeGrafter"/>
</dbReference>
<dbReference type="PANTHER" id="PTHR10788">
    <property type="entry name" value="TREHALOSE-6-PHOSPHATE SYNTHASE"/>
    <property type="match status" value="1"/>
</dbReference>
<name>A0A7N0TZX5_KALFE</name>
<dbReference type="Gramene" id="Kaladp0048s0487.1.v1.1">
    <property type="protein sequence ID" value="Kaladp0048s0487.1.v1.1"/>
    <property type="gene ID" value="Kaladp0048s0487.v1.1"/>
</dbReference>
<dbReference type="Proteomes" id="UP000594263">
    <property type="component" value="Unplaced"/>
</dbReference>
<comment type="similarity">
    <text evidence="1">In the N-terminal section; belongs to the glycosyltransferase 20 family.</text>
</comment>
<dbReference type="SUPFAM" id="SSF56784">
    <property type="entry name" value="HAD-like"/>
    <property type="match status" value="1"/>
</dbReference>
<dbReference type="NCBIfam" id="TIGR01484">
    <property type="entry name" value="HAD-SF-IIB"/>
    <property type="match status" value="1"/>
</dbReference>
<dbReference type="EnsemblPlants" id="Kaladp0048s0487.3.v1.1">
    <property type="protein sequence ID" value="Kaladp0048s0487.3.v1.1"/>
    <property type="gene ID" value="Kaladp0048s0487.v1.1"/>
</dbReference>
<dbReference type="Gene3D" id="3.40.50.2000">
    <property type="entry name" value="Glycogen Phosphorylase B"/>
    <property type="match status" value="2"/>
</dbReference>
<evidence type="ECO:0000256" key="2">
    <source>
        <dbReference type="ARBA" id="ARBA00006330"/>
    </source>
</evidence>
<sequence>MSSDSTLTHLNLISIEDYKMVNHGAALANPAPDSGVENATGGDGDPRPASADDQRRIIVSKQLPIKARRDPVTKDWTFEFDNDALVLQLKLGFRPETPVVYVGCLNASVPESEQEEVAAVLLERFSCVPAFIADEVHNQFYHGFCKHYLWPLFHYMLPVIPSQGARFDHAQWLAYISANKVFADKVMEVLSPDEDYVWIHDYHLIILATMLRKKFNRVKLGFFLHSPFPSSEIFRTLPVREVVLKALLNCDLVGFHTFDYARHFLSCCSRILGLDHELKRGYIGLDYYGRTVIVKILPVGIHMGQLEEIMSQESTAAKVRELRDKYQGKIVLLGVDDVDLFKGIGMKFRAFERLLESRVGYVGELVLVQILNPARSSGKDVQDVQEEFNSIAERVNARFGGEGYKPIELVDGGVTTNDKVAYYSIAECVIVNAIRDGMNLVPYKYTVCRQGSPLLDEALGVNPEVKRRSVIIVSEFIGCSPSLSGAIRVNPWDVDSVAEGMGVALSMHENEMELRHEKHYKFVSSHDVAYWARSLDQDLEKACRDHFVKRVWEIGFGLNVKVVALGPNFRKLLHTHIVPAYKSAASRLILLDYDGTMTSQGPSSKAPTESMIECLNRLTRDPNNVVFIVSGRDRKTLVDWFSPCEKLGIAAEHGYFMRWSKDDEWESPNLNLDFDWKRIAEPVMELYTEATDGSYIEHKESALVWQHQEADYFLGSCQAKELLDHLESVLANEPVVVKRGQHIVEVIPQGISKGMVVSNVLSKIQARGAAPDFVLCIGDDRSDEDMFETIASSVSNSTLPATAQVFACTVGQKPSKAKYYLDDSGEVMRLLHSLAGH</sequence>
<organism evidence="6 7">
    <name type="scientific">Kalanchoe fedtschenkoi</name>
    <name type="common">Lavender scallops</name>
    <name type="synonym">South American air plant</name>
    <dbReference type="NCBI Taxonomy" id="63787"/>
    <lineage>
        <taxon>Eukaryota</taxon>
        <taxon>Viridiplantae</taxon>
        <taxon>Streptophyta</taxon>
        <taxon>Embryophyta</taxon>
        <taxon>Tracheophyta</taxon>
        <taxon>Spermatophyta</taxon>
        <taxon>Magnoliopsida</taxon>
        <taxon>eudicotyledons</taxon>
        <taxon>Gunneridae</taxon>
        <taxon>Pentapetalae</taxon>
        <taxon>Saxifragales</taxon>
        <taxon>Crassulaceae</taxon>
        <taxon>Kalanchoe</taxon>
    </lineage>
</organism>
<comment type="similarity">
    <text evidence="2">In the C-terminal section; belongs to the trehalose phosphatase family.</text>
</comment>
<protein>
    <submittedName>
        <fullName evidence="6">Uncharacterized protein</fullName>
    </submittedName>
</protein>
<dbReference type="PANTHER" id="PTHR10788:SF46">
    <property type="entry name" value="ALPHA,ALPHA-TREHALOSE-PHOSPHATE SYNTHASE [UDP-FORMING] 11-RELATED"/>
    <property type="match status" value="1"/>
</dbReference>
<evidence type="ECO:0000256" key="4">
    <source>
        <dbReference type="ARBA" id="ARBA00022679"/>
    </source>
</evidence>
<dbReference type="InterPro" id="IPR003337">
    <property type="entry name" value="Trehalose_PPase"/>
</dbReference>
<evidence type="ECO:0000313" key="7">
    <source>
        <dbReference type="Proteomes" id="UP000594263"/>
    </source>
</evidence>
<evidence type="ECO:0000256" key="5">
    <source>
        <dbReference type="SAM" id="MobiDB-lite"/>
    </source>
</evidence>
<feature type="region of interest" description="Disordered" evidence="5">
    <location>
        <begin position="29"/>
        <end position="52"/>
    </location>
</feature>
<dbReference type="EnsemblPlants" id="Kaladp0048s0487.1.v1.1">
    <property type="protein sequence ID" value="Kaladp0048s0487.1.v1.1"/>
    <property type="gene ID" value="Kaladp0048s0487.v1.1"/>
</dbReference>
<dbReference type="NCBIfam" id="TIGR00685">
    <property type="entry name" value="T6PP"/>
    <property type="match status" value="1"/>
</dbReference>
<evidence type="ECO:0000313" key="6">
    <source>
        <dbReference type="EnsemblPlants" id="Kaladp0048s0487.2.v1.1"/>
    </source>
</evidence>
<dbReference type="EnsemblPlants" id="Kaladp0048s0487.2.v1.1">
    <property type="protein sequence ID" value="Kaladp0048s0487.2.v1.1"/>
    <property type="gene ID" value="Kaladp0048s0487.v1.1"/>
</dbReference>
<dbReference type="GO" id="GO:0016757">
    <property type="term" value="F:glycosyltransferase activity"/>
    <property type="evidence" value="ECO:0007669"/>
    <property type="project" value="UniProtKB-KW"/>
</dbReference>
<dbReference type="Gramene" id="Kaladp0048s0487.2.v1.1">
    <property type="protein sequence ID" value="Kaladp0048s0487.2.v1.1"/>
    <property type="gene ID" value="Kaladp0048s0487.v1.1"/>
</dbReference>
<dbReference type="InterPro" id="IPR023214">
    <property type="entry name" value="HAD_sf"/>
</dbReference>
<dbReference type="GO" id="GO:0005992">
    <property type="term" value="P:trehalose biosynthetic process"/>
    <property type="evidence" value="ECO:0007669"/>
    <property type="project" value="InterPro"/>
</dbReference>
<dbReference type="Gene3D" id="3.40.50.1000">
    <property type="entry name" value="HAD superfamily/HAD-like"/>
    <property type="match status" value="2"/>
</dbReference>
<dbReference type="FunFam" id="3.40.50.1000:FF:000054">
    <property type="entry name" value="alpha,alpha-trehalose-phosphate synthase [UDP-forming] 6"/>
    <property type="match status" value="1"/>
</dbReference>
<dbReference type="Gramene" id="Kaladp0048s0487.3.v1.1">
    <property type="protein sequence ID" value="Kaladp0048s0487.3.v1.1"/>
    <property type="gene ID" value="Kaladp0048s0487.v1.1"/>
</dbReference>
<reference evidence="6" key="1">
    <citation type="submission" date="2021-01" db="UniProtKB">
        <authorList>
            <consortium name="EnsemblPlants"/>
        </authorList>
    </citation>
    <scope>IDENTIFICATION</scope>
</reference>
<dbReference type="FunFam" id="3.40.50.2000:FF:000079">
    <property type="entry name" value="Trehalose-6-phosphate synthase 8"/>
    <property type="match status" value="1"/>
</dbReference>
<dbReference type="CDD" id="cd01627">
    <property type="entry name" value="HAD_TPP"/>
    <property type="match status" value="1"/>
</dbReference>